<dbReference type="EMBL" id="VITK01000002">
    <property type="protein sequence ID" value="TWB03741.1"/>
    <property type="molecule type" value="Genomic_DNA"/>
</dbReference>
<dbReference type="NCBIfam" id="TIGR00254">
    <property type="entry name" value="GGDEF"/>
    <property type="match status" value="1"/>
</dbReference>
<dbReference type="CDD" id="cd12914">
    <property type="entry name" value="PDC1_DGC_like"/>
    <property type="match status" value="1"/>
</dbReference>
<dbReference type="Pfam" id="PF00989">
    <property type="entry name" value="PAS"/>
    <property type="match status" value="1"/>
</dbReference>
<dbReference type="Pfam" id="PF00990">
    <property type="entry name" value="GGDEF"/>
    <property type="match status" value="1"/>
</dbReference>
<dbReference type="FunFam" id="3.30.70.270:FF:000001">
    <property type="entry name" value="Diguanylate cyclase domain protein"/>
    <property type="match status" value="1"/>
</dbReference>
<evidence type="ECO:0000313" key="7">
    <source>
        <dbReference type="EMBL" id="TWB03741.1"/>
    </source>
</evidence>
<dbReference type="EC" id="2.7.7.65" evidence="1"/>
<dbReference type="PANTHER" id="PTHR45138:SF9">
    <property type="entry name" value="DIGUANYLATE CYCLASE DGCM-RELATED"/>
    <property type="match status" value="1"/>
</dbReference>
<comment type="catalytic activity">
    <reaction evidence="2">
        <text>2 GTP = 3',3'-c-di-GMP + 2 diphosphate</text>
        <dbReference type="Rhea" id="RHEA:24898"/>
        <dbReference type="ChEBI" id="CHEBI:33019"/>
        <dbReference type="ChEBI" id="CHEBI:37565"/>
        <dbReference type="ChEBI" id="CHEBI:58805"/>
        <dbReference type="EC" id="2.7.7.65"/>
    </reaction>
</comment>
<dbReference type="PROSITE" id="PS51257">
    <property type="entry name" value="PROKAR_LIPOPROTEIN"/>
    <property type="match status" value="1"/>
</dbReference>
<dbReference type="InterPro" id="IPR035965">
    <property type="entry name" value="PAS-like_dom_sf"/>
</dbReference>
<dbReference type="InterPro" id="IPR054327">
    <property type="entry name" value="His-kinase-like_sensor"/>
</dbReference>
<feature type="domain" description="PAC" evidence="5">
    <location>
        <begin position="399"/>
        <end position="451"/>
    </location>
</feature>
<dbReference type="SMART" id="SM00267">
    <property type="entry name" value="GGDEF"/>
    <property type="match status" value="1"/>
</dbReference>
<sequence>MPSRSLHARIQRHPTMVVWGFVALMSACVLGLVAWKAALGRESVLTRNEEDIQNLVHSLARHAVHSFQAPDVAMNGLVDLLKYRKPDIAARFNAHLASTVRSLPQLRELKVLDSNGAAIYSSAATLVSHNNADRDYFRFHRDNPDAGLHISGPSISRTTGEPTIVLSKRISDATTGEFAGIVMGAIPCDYFGDFYRSLWVGAHGAISLITSEGKVLVRWPSGSSGHDLSGTPLFQTRLKQSPAGYYKITSPFDGISKYFGYEQSASYPIIVTVARSEAQILGGWRQNLQWDALVASFLLLVVAGTAVLLARQFRYRSRLEQSLREREERHRLLADNIADIVVVLDEEGVCRYVSQSVHTALGLTEDMVLGRSCLDLVHPDDREMVARSNEFRDDSDRTRSVSFRITRPDGAVVWLESNFRRARGLGTGGPETVAVLRDVTQRKLLEEELSTANRRLAQLATTDGLTRLANRRSFDSFLREAYARNSALSVLMIDIDHFKGFNDTLGHQAGDACLRRIAGVIENVTAEAGGQAARYGGEEFAIVLPSMSEEQAMAVAQQLRRAVGALDIAHPAAPCGTVSISIGVAARNESCADDITLLREADIALYHAKDTGRSRAVASSALRSAEIASPPLADLDLAG</sequence>
<evidence type="ECO:0000256" key="1">
    <source>
        <dbReference type="ARBA" id="ARBA00012528"/>
    </source>
</evidence>
<keyword evidence="3" id="KW-0472">Membrane</keyword>
<comment type="caution">
    <text evidence="7">The sequence shown here is derived from an EMBL/GenBank/DDBJ whole genome shotgun (WGS) entry which is preliminary data.</text>
</comment>
<keyword evidence="8" id="KW-1185">Reference proteome</keyword>
<dbReference type="InterPro" id="IPR000160">
    <property type="entry name" value="GGDEF_dom"/>
</dbReference>
<evidence type="ECO:0000259" key="4">
    <source>
        <dbReference type="PROSITE" id="PS50112"/>
    </source>
</evidence>
<accession>A0A560E2Z1</accession>
<protein>
    <recommendedName>
        <fullName evidence="1">diguanylate cyclase</fullName>
        <ecNumber evidence="1">2.7.7.65</ecNumber>
    </recommendedName>
</protein>
<dbReference type="InterPro" id="IPR013767">
    <property type="entry name" value="PAS_fold"/>
</dbReference>
<keyword evidence="3" id="KW-1133">Transmembrane helix</keyword>
<dbReference type="InterPro" id="IPR043128">
    <property type="entry name" value="Rev_trsase/Diguanyl_cyclase"/>
</dbReference>
<dbReference type="GO" id="GO:1902201">
    <property type="term" value="P:negative regulation of bacterial-type flagellum-dependent cell motility"/>
    <property type="evidence" value="ECO:0007669"/>
    <property type="project" value="TreeGrafter"/>
</dbReference>
<dbReference type="CDD" id="cd00130">
    <property type="entry name" value="PAS"/>
    <property type="match status" value="1"/>
</dbReference>
<dbReference type="CDD" id="cd01949">
    <property type="entry name" value="GGDEF"/>
    <property type="match status" value="1"/>
</dbReference>
<dbReference type="InterPro" id="IPR050469">
    <property type="entry name" value="Diguanylate_Cyclase"/>
</dbReference>
<dbReference type="InterPro" id="IPR000014">
    <property type="entry name" value="PAS"/>
</dbReference>
<dbReference type="PANTHER" id="PTHR45138">
    <property type="entry name" value="REGULATORY COMPONENTS OF SENSORY TRANSDUCTION SYSTEM"/>
    <property type="match status" value="1"/>
</dbReference>
<feature type="domain" description="PAS" evidence="4">
    <location>
        <begin position="326"/>
        <end position="387"/>
    </location>
</feature>
<dbReference type="PROSITE" id="PS50887">
    <property type="entry name" value="GGDEF"/>
    <property type="match status" value="1"/>
</dbReference>
<dbReference type="NCBIfam" id="TIGR00229">
    <property type="entry name" value="sensory_box"/>
    <property type="match status" value="1"/>
</dbReference>
<dbReference type="SUPFAM" id="SSF55785">
    <property type="entry name" value="PYP-like sensor domain (PAS domain)"/>
    <property type="match status" value="1"/>
</dbReference>
<proteinExistence type="predicted"/>
<dbReference type="GO" id="GO:0043709">
    <property type="term" value="P:cell adhesion involved in single-species biofilm formation"/>
    <property type="evidence" value="ECO:0007669"/>
    <property type="project" value="TreeGrafter"/>
</dbReference>
<reference evidence="7 8" key="1">
    <citation type="submission" date="2019-06" db="EMBL/GenBank/DDBJ databases">
        <title>Genomic Encyclopedia of Type Strains, Phase IV (KMG-V): Genome sequencing to study the core and pangenomes of soil and plant-associated prokaryotes.</title>
        <authorList>
            <person name="Whitman W."/>
        </authorList>
    </citation>
    <scope>NUCLEOTIDE SEQUENCE [LARGE SCALE GENOMIC DNA]</scope>
    <source>
        <strain evidence="7 8">BR 510</strain>
    </source>
</reference>
<dbReference type="Proteomes" id="UP000319949">
    <property type="component" value="Unassembled WGS sequence"/>
</dbReference>
<dbReference type="GO" id="GO:0006355">
    <property type="term" value="P:regulation of DNA-templated transcription"/>
    <property type="evidence" value="ECO:0007669"/>
    <property type="project" value="InterPro"/>
</dbReference>
<dbReference type="GO" id="GO:0005886">
    <property type="term" value="C:plasma membrane"/>
    <property type="evidence" value="ECO:0007669"/>
    <property type="project" value="TreeGrafter"/>
</dbReference>
<evidence type="ECO:0000313" key="8">
    <source>
        <dbReference type="Proteomes" id="UP000319949"/>
    </source>
</evidence>
<evidence type="ECO:0000259" key="6">
    <source>
        <dbReference type="PROSITE" id="PS50887"/>
    </source>
</evidence>
<dbReference type="InterPro" id="IPR029787">
    <property type="entry name" value="Nucleotide_cyclase"/>
</dbReference>
<dbReference type="STRING" id="1803665.GCA_001641335_02311"/>
<dbReference type="Gene3D" id="3.30.70.270">
    <property type="match status" value="1"/>
</dbReference>
<dbReference type="InterPro" id="IPR000700">
    <property type="entry name" value="PAS-assoc_C"/>
</dbReference>
<dbReference type="GO" id="GO:0052621">
    <property type="term" value="F:diguanylate cyclase activity"/>
    <property type="evidence" value="ECO:0007669"/>
    <property type="project" value="UniProtKB-EC"/>
</dbReference>
<evidence type="ECO:0000256" key="2">
    <source>
        <dbReference type="ARBA" id="ARBA00034247"/>
    </source>
</evidence>
<dbReference type="PROSITE" id="PS50112">
    <property type="entry name" value="PAS"/>
    <property type="match status" value="1"/>
</dbReference>
<name>A0A560E2Z1_9BRAD</name>
<dbReference type="SUPFAM" id="SSF55073">
    <property type="entry name" value="Nucleotide cyclase"/>
    <property type="match status" value="1"/>
</dbReference>
<feature type="transmembrane region" description="Helical" evidence="3">
    <location>
        <begin position="290"/>
        <end position="310"/>
    </location>
</feature>
<organism evidence="7 8">
    <name type="scientific">Bradyrhizobium stylosanthis</name>
    <dbReference type="NCBI Taxonomy" id="1803665"/>
    <lineage>
        <taxon>Bacteria</taxon>
        <taxon>Pseudomonadati</taxon>
        <taxon>Pseudomonadota</taxon>
        <taxon>Alphaproteobacteria</taxon>
        <taxon>Hyphomicrobiales</taxon>
        <taxon>Nitrobacteraceae</taxon>
        <taxon>Bradyrhizobium</taxon>
    </lineage>
</organism>
<evidence type="ECO:0000259" key="5">
    <source>
        <dbReference type="PROSITE" id="PS50113"/>
    </source>
</evidence>
<keyword evidence="3" id="KW-0812">Transmembrane</keyword>
<feature type="domain" description="GGDEF" evidence="6">
    <location>
        <begin position="486"/>
        <end position="621"/>
    </location>
</feature>
<dbReference type="OrthoDB" id="9812260at2"/>
<dbReference type="SMART" id="SM00091">
    <property type="entry name" value="PAS"/>
    <property type="match status" value="1"/>
</dbReference>
<evidence type="ECO:0000256" key="3">
    <source>
        <dbReference type="SAM" id="Phobius"/>
    </source>
</evidence>
<dbReference type="PROSITE" id="PS50113">
    <property type="entry name" value="PAC"/>
    <property type="match status" value="1"/>
</dbReference>
<dbReference type="Pfam" id="PF22588">
    <property type="entry name" value="dCache_1_like"/>
    <property type="match status" value="1"/>
</dbReference>
<dbReference type="RefSeq" id="WP_145658488.1">
    <property type="nucleotide sequence ID" value="NZ_VITK01000002.1"/>
</dbReference>
<dbReference type="Gene3D" id="3.30.450.20">
    <property type="entry name" value="PAS domain"/>
    <property type="match status" value="3"/>
</dbReference>
<dbReference type="AlphaFoldDB" id="A0A560E2Z1"/>
<gene>
    <name evidence="7" type="ORF">FBZ96_102214</name>
</gene>
<dbReference type="CDD" id="cd12915">
    <property type="entry name" value="PDC2_DGC_like"/>
    <property type="match status" value="1"/>
</dbReference>